<accession>A0A6J4RWT1</accession>
<dbReference type="EMBL" id="CADCVJ010000169">
    <property type="protein sequence ID" value="CAA9480848.1"/>
    <property type="molecule type" value="Genomic_DNA"/>
</dbReference>
<proteinExistence type="predicted"/>
<protein>
    <submittedName>
        <fullName evidence="2">Uncharacterized protein</fullName>
    </submittedName>
</protein>
<name>A0A6J4RWT1_9ACTN</name>
<feature type="non-terminal residue" evidence="2">
    <location>
        <position position="1"/>
    </location>
</feature>
<sequence length="21" mass="2196">ASVHPPARAARRNAIRRAGPA</sequence>
<organism evidence="2">
    <name type="scientific">uncultured Solirubrobacteraceae bacterium</name>
    <dbReference type="NCBI Taxonomy" id="1162706"/>
    <lineage>
        <taxon>Bacteria</taxon>
        <taxon>Bacillati</taxon>
        <taxon>Actinomycetota</taxon>
        <taxon>Thermoleophilia</taxon>
        <taxon>Solirubrobacterales</taxon>
        <taxon>Solirubrobacteraceae</taxon>
        <taxon>environmental samples</taxon>
    </lineage>
</organism>
<reference evidence="2" key="1">
    <citation type="submission" date="2020-02" db="EMBL/GenBank/DDBJ databases">
        <authorList>
            <person name="Meier V. D."/>
        </authorList>
    </citation>
    <scope>NUCLEOTIDE SEQUENCE</scope>
    <source>
        <strain evidence="2">AVDCRST_MAG38</strain>
    </source>
</reference>
<evidence type="ECO:0000313" key="2">
    <source>
        <dbReference type="EMBL" id="CAA9480848.1"/>
    </source>
</evidence>
<dbReference type="AlphaFoldDB" id="A0A6J4RWT1"/>
<gene>
    <name evidence="2" type="ORF">AVDCRST_MAG38-1990</name>
</gene>
<evidence type="ECO:0000256" key="1">
    <source>
        <dbReference type="SAM" id="MobiDB-lite"/>
    </source>
</evidence>
<feature type="non-terminal residue" evidence="2">
    <location>
        <position position="21"/>
    </location>
</feature>
<feature type="region of interest" description="Disordered" evidence="1">
    <location>
        <begin position="1"/>
        <end position="21"/>
    </location>
</feature>